<keyword evidence="5" id="KW-0235">DNA replication</keyword>
<name>A0A841RQ03_9BACI</name>
<organism evidence="9 10">
    <name type="scientific">Gracilibacillus halotolerans</name>
    <dbReference type="NCBI Taxonomy" id="74386"/>
    <lineage>
        <taxon>Bacteria</taxon>
        <taxon>Bacillati</taxon>
        <taxon>Bacillota</taxon>
        <taxon>Bacilli</taxon>
        <taxon>Bacillales</taxon>
        <taxon>Bacillaceae</taxon>
        <taxon>Gracilibacillus</taxon>
    </lineage>
</organism>
<keyword evidence="10" id="KW-1185">Reference proteome</keyword>
<dbReference type="GO" id="GO:0006261">
    <property type="term" value="P:DNA-templated DNA replication"/>
    <property type="evidence" value="ECO:0007669"/>
    <property type="project" value="TreeGrafter"/>
</dbReference>
<dbReference type="PANTHER" id="PTHR11669:SF8">
    <property type="entry name" value="DNA POLYMERASE III SUBUNIT DELTA"/>
    <property type="match status" value="1"/>
</dbReference>
<gene>
    <name evidence="9" type="ORF">GGQ92_002761</name>
</gene>
<dbReference type="NCBIfam" id="TIGR00678">
    <property type="entry name" value="holB"/>
    <property type="match status" value="1"/>
</dbReference>
<proteinExistence type="predicted"/>
<dbReference type="EC" id="2.7.7.7" evidence="1"/>
<dbReference type="InterPro" id="IPR015199">
    <property type="entry name" value="DNA_pol_III_delta_C"/>
</dbReference>
<keyword evidence="3 9" id="KW-0808">Transferase</keyword>
<dbReference type="InterPro" id="IPR050238">
    <property type="entry name" value="DNA_Rep/Repair_Clamp_Loader"/>
</dbReference>
<dbReference type="GO" id="GO:0003677">
    <property type="term" value="F:DNA binding"/>
    <property type="evidence" value="ECO:0007669"/>
    <property type="project" value="InterPro"/>
</dbReference>
<dbReference type="Proteomes" id="UP000572212">
    <property type="component" value="Unassembled WGS sequence"/>
</dbReference>
<evidence type="ECO:0000256" key="2">
    <source>
        <dbReference type="ARBA" id="ARBA00014363"/>
    </source>
</evidence>
<evidence type="ECO:0000256" key="4">
    <source>
        <dbReference type="ARBA" id="ARBA00022695"/>
    </source>
</evidence>
<evidence type="ECO:0000256" key="3">
    <source>
        <dbReference type="ARBA" id="ARBA00022679"/>
    </source>
</evidence>
<dbReference type="PANTHER" id="PTHR11669">
    <property type="entry name" value="REPLICATION FACTOR C / DNA POLYMERASE III GAMMA-TAU SUBUNIT"/>
    <property type="match status" value="1"/>
</dbReference>
<evidence type="ECO:0000256" key="7">
    <source>
        <dbReference type="ARBA" id="ARBA00049244"/>
    </source>
</evidence>
<evidence type="ECO:0000313" key="9">
    <source>
        <dbReference type="EMBL" id="MBB6513942.1"/>
    </source>
</evidence>
<protein>
    <recommendedName>
        <fullName evidence="2">DNA polymerase III subunit delta'</fullName>
        <ecNumber evidence="1">2.7.7.7</ecNumber>
    </recommendedName>
</protein>
<accession>A0A841RQ03</accession>
<dbReference type="NCBIfam" id="NF005972">
    <property type="entry name" value="PRK08058.1"/>
    <property type="match status" value="1"/>
</dbReference>
<feature type="domain" description="DNA polymerase III delta subunit C-terminal" evidence="8">
    <location>
        <begin position="243"/>
        <end position="328"/>
    </location>
</feature>
<evidence type="ECO:0000256" key="1">
    <source>
        <dbReference type="ARBA" id="ARBA00012417"/>
    </source>
</evidence>
<evidence type="ECO:0000259" key="8">
    <source>
        <dbReference type="Pfam" id="PF09115"/>
    </source>
</evidence>
<dbReference type="Pfam" id="PF09115">
    <property type="entry name" value="DNApol3-delta_C"/>
    <property type="match status" value="1"/>
</dbReference>
<keyword evidence="6" id="KW-0239">DNA-directed DNA polymerase</keyword>
<dbReference type="SUPFAM" id="SSF52540">
    <property type="entry name" value="P-loop containing nucleoside triphosphate hydrolases"/>
    <property type="match status" value="1"/>
</dbReference>
<dbReference type="InterPro" id="IPR004622">
    <property type="entry name" value="DNA_pol_HolB"/>
</dbReference>
<dbReference type="AlphaFoldDB" id="A0A841RQ03"/>
<sequence length="330" mass="38075">MENMIWDDILEKQPILTKIITNSIQNNRISHAYLFQGGKGTGKQEMAILLAKTVFCKQRQDMNPCQVCSDCKRIDSGNHPDLHRIEPEGASIKKDQILHLQKEFTYSGVESNRKVYIIKDAERMTTNASNRLLKFLEEPSRDTVAILLTENSQAILDTIRSRCQVMSFKPLIEKGIEKELLNQGVQESSAKLLAMLTSNITEAIEKSKNEEFAQTRKLVVQLNEMLRQNPGDVPVFIHTLWMPHFKERKNLQEGLDLLLIWFRDIMHIHLDVKEKIVHTPHIDKLEAASTHWSLAQTTKVLEKIMAAKRKLEQNVQPQLVMEQLTLHIQR</sequence>
<keyword evidence="4 9" id="KW-0548">Nucleotidyltransferase</keyword>
<dbReference type="InterPro" id="IPR027417">
    <property type="entry name" value="P-loop_NTPase"/>
</dbReference>
<reference evidence="9 10" key="1">
    <citation type="submission" date="2020-08" db="EMBL/GenBank/DDBJ databases">
        <title>Genomic Encyclopedia of Type Strains, Phase IV (KMG-IV): sequencing the most valuable type-strain genomes for metagenomic binning, comparative biology and taxonomic classification.</title>
        <authorList>
            <person name="Goeker M."/>
        </authorList>
    </citation>
    <scope>NUCLEOTIDE SEQUENCE [LARGE SCALE GENOMIC DNA]</scope>
    <source>
        <strain evidence="9 10">DSM 11805</strain>
    </source>
</reference>
<evidence type="ECO:0000256" key="6">
    <source>
        <dbReference type="ARBA" id="ARBA00022932"/>
    </source>
</evidence>
<dbReference type="RefSeq" id="WP_184250054.1">
    <property type="nucleotide sequence ID" value="NZ_BAAACU010000061.1"/>
</dbReference>
<comment type="caution">
    <text evidence="9">The sequence shown here is derived from an EMBL/GenBank/DDBJ whole genome shotgun (WGS) entry which is preliminary data.</text>
</comment>
<dbReference type="GO" id="GO:0009360">
    <property type="term" value="C:DNA polymerase III complex"/>
    <property type="evidence" value="ECO:0007669"/>
    <property type="project" value="InterPro"/>
</dbReference>
<evidence type="ECO:0000313" key="10">
    <source>
        <dbReference type="Proteomes" id="UP000572212"/>
    </source>
</evidence>
<dbReference type="GO" id="GO:0003887">
    <property type="term" value="F:DNA-directed DNA polymerase activity"/>
    <property type="evidence" value="ECO:0007669"/>
    <property type="project" value="UniProtKB-KW"/>
</dbReference>
<dbReference type="Gene3D" id="3.40.50.300">
    <property type="entry name" value="P-loop containing nucleotide triphosphate hydrolases"/>
    <property type="match status" value="1"/>
</dbReference>
<dbReference type="Pfam" id="PF13177">
    <property type="entry name" value="DNA_pol3_delta2"/>
    <property type="match status" value="1"/>
</dbReference>
<dbReference type="EMBL" id="JACHON010000019">
    <property type="protein sequence ID" value="MBB6513942.1"/>
    <property type="molecule type" value="Genomic_DNA"/>
</dbReference>
<comment type="catalytic activity">
    <reaction evidence="7">
        <text>DNA(n) + a 2'-deoxyribonucleoside 5'-triphosphate = DNA(n+1) + diphosphate</text>
        <dbReference type="Rhea" id="RHEA:22508"/>
        <dbReference type="Rhea" id="RHEA-COMP:17339"/>
        <dbReference type="Rhea" id="RHEA-COMP:17340"/>
        <dbReference type="ChEBI" id="CHEBI:33019"/>
        <dbReference type="ChEBI" id="CHEBI:61560"/>
        <dbReference type="ChEBI" id="CHEBI:173112"/>
        <dbReference type="EC" id="2.7.7.7"/>
    </reaction>
</comment>
<evidence type="ECO:0000256" key="5">
    <source>
        <dbReference type="ARBA" id="ARBA00022705"/>
    </source>
</evidence>
<dbReference type="FunFam" id="3.40.50.300:FF:001255">
    <property type="entry name" value="DNA polymerase III subunit delta"/>
    <property type="match status" value="1"/>
</dbReference>
<dbReference type="GO" id="GO:0008408">
    <property type="term" value="F:3'-5' exonuclease activity"/>
    <property type="evidence" value="ECO:0007669"/>
    <property type="project" value="InterPro"/>
</dbReference>